<organism evidence="9 10">
    <name type="scientific">Mytilus galloprovincialis</name>
    <name type="common">Mediterranean mussel</name>
    <dbReference type="NCBI Taxonomy" id="29158"/>
    <lineage>
        <taxon>Eukaryota</taxon>
        <taxon>Metazoa</taxon>
        <taxon>Spiralia</taxon>
        <taxon>Lophotrochozoa</taxon>
        <taxon>Mollusca</taxon>
        <taxon>Bivalvia</taxon>
        <taxon>Autobranchia</taxon>
        <taxon>Pteriomorphia</taxon>
        <taxon>Mytilida</taxon>
        <taxon>Mytiloidea</taxon>
        <taxon>Mytilidae</taxon>
        <taxon>Mytilinae</taxon>
        <taxon>Mytilus</taxon>
    </lineage>
</organism>
<evidence type="ECO:0000256" key="5">
    <source>
        <dbReference type="ARBA" id="ARBA00023242"/>
    </source>
</evidence>
<evidence type="ECO:0000256" key="7">
    <source>
        <dbReference type="SAM" id="MobiDB-lite"/>
    </source>
</evidence>
<dbReference type="OrthoDB" id="10028342at2759"/>
<dbReference type="GO" id="GO:0006357">
    <property type="term" value="P:regulation of transcription by RNA polymerase II"/>
    <property type="evidence" value="ECO:0007669"/>
    <property type="project" value="TreeGrafter"/>
</dbReference>
<sequence>MVDCGNSRCLQEKRSFKKELLSWSKKIPIAVGLERIAEELAGENVIKELLLPFNDLEKEEKEDWHQEQNCFFCESRLQMMFEAVEKLMEEVKSGKNLTDNPSLRYLQELLPYCPQFYTHNIGREILAELKTTGHGEGRDVEMNIPQTQKEPIELKIPHIISHTRQKAKESPQACKKSYTDDELTAAVNEIQSGKLGTRRASVLYGIPRSTLRNKIFRMGSDKPSIYSINGDEGYEDALAAEIALKWTDLIQGSYRPLFIQQLPLMLNPDYKVIDSGDDFEKKLEYIRKKHNLGRKKEKYHSEYAHELRLPYLKNIIRKLTEERFDMERNAERVRKISKKDILKSQLAKSNVIEMPSLPTTEASDIVIPCFKPAHDTKTEKQITEQLSHSFDKYDNTRLGDTLKDIIVKTISEKVRVKSQALEAFCNSSIKTESDIIIKSEPQSPIPSPFKKIKREDYDRKREHVEHMTKPLKKTRPKRGQYRKYNSQLLMEAVKAVQRGEMSVHRAGSYYGVPHSTLEYKVKERHLLRQKKIKEQKEAAARAAAAGTSNPVTNHSSNSNSSTGTDTEAITVKKEPEEEITSPKTTLSTSWMPSYFKSGSNIAGTTDLNFFGTSGYALSTPASELLRKLQHKVQTKADESDSCSNSGEGYVYIH</sequence>
<dbReference type="GO" id="GO:0005634">
    <property type="term" value="C:nucleus"/>
    <property type="evidence" value="ECO:0007669"/>
    <property type="project" value="UniProtKB-SubCell"/>
</dbReference>
<feature type="domain" description="HTH psq-type" evidence="8">
    <location>
        <begin position="475"/>
        <end position="527"/>
    </location>
</feature>
<comment type="caution">
    <text evidence="9">The sequence shown here is derived from an EMBL/GenBank/DDBJ whole genome shotgun (WGS) entry which is preliminary data.</text>
</comment>
<evidence type="ECO:0000259" key="8">
    <source>
        <dbReference type="PROSITE" id="PS50960"/>
    </source>
</evidence>
<name>A0A8B6GQI7_MYTGA</name>
<protein>
    <submittedName>
        <fullName evidence="9">Ecdysone-induced protein 93F, isoform B</fullName>
    </submittedName>
</protein>
<dbReference type="SUPFAM" id="SSF46689">
    <property type="entry name" value="Homeodomain-like"/>
    <property type="match status" value="2"/>
</dbReference>
<dbReference type="PANTHER" id="PTHR21545">
    <property type="entry name" value="TRANSCRIPTION FACTOR MLR1/2"/>
    <property type="match status" value="1"/>
</dbReference>
<dbReference type="GO" id="GO:0003677">
    <property type="term" value="F:DNA binding"/>
    <property type="evidence" value="ECO:0007669"/>
    <property type="project" value="UniProtKB-UniRule"/>
</dbReference>
<dbReference type="EMBL" id="UYJE01008882">
    <property type="protein sequence ID" value="VDI68100.1"/>
    <property type="molecule type" value="Genomic_DNA"/>
</dbReference>
<feature type="region of interest" description="Disordered" evidence="7">
    <location>
        <begin position="533"/>
        <end position="585"/>
    </location>
</feature>
<keyword evidence="5 6" id="KW-0539">Nucleus</keyword>
<dbReference type="Proteomes" id="UP000596742">
    <property type="component" value="Unassembled WGS sequence"/>
</dbReference>
<evidence type="ECO:0000313" key="9">
    <source>
        <dbReference type="EMBL" id="VDI68100.1"/>
    </source>
</evidence>
<evidence type="ECO:0000256" key="6">
    <source>
        <dbReference type="PROSITE-ProRule" id="PRU00320"/>
    </source>
</evidence>
<keyword evidence="3 6" id="KW-0238">DNA-binding</keyword>
<dbReference type="InterPro" id="IPR007889">
    <property type="entry name" value="HTH_Psq"/>
</dbReference>
<keyword evidence="2" id="KW-0805">Transcription regulation</keyword>
<keyword evidence="10" id="KW-1185">Reference proteome</keyword>
<gene>
    <name evidence="9" type="ORF">MGAL_10B021802</name>
</gene>
<dbReference type="InterPro" id="IPR009057">
    <property type="entry name" value="Homeodomain-like_sf"/>
</dbReference>
<dbReference type="Gene3D" id="1.10.10.60">
    <property type="entry name" value="Homeodomain-like"/>
    <property type="match status" value="2"/>
</dbReference>
<dbReference type="FunFam" id="1.10.10.60:FF:000019">
    <property type="entry name" value="Ligand-dependent corepressor isoform 1"/>
    <property type="match status" value="1"/>
</dbReference>
<dbReference type="PROSITE" id="PS50960">
    <property type="entry name" value="HTH_PSQ"/>
    <property type="match status" value="1"/>
</dbReference>
<evidence type="ECO:0000256" key="2">
    <source>
        <dbReference type="ARBA" id="ARBA00023015"/>
    </source>
</evidence>
<keyword evidence="4" id="KW-0804">Transcription</keyword>
<comment type="subcellular location">
    <subcellularLocation>
        <location evidence="1 6">Nucleus</location>
    </subcellularLocation>
</comment>
<dbReference type="PANTHER" id="PTHR21545:SF13">
    <property type="entry name" value="ECDYSONE-INDUCED PROTEIN 93F, ISOFORM C"/>
    <property type="match status" value="1"/>
</dbReference>
<evidence type="ECO:0000256" key="3">
    <source>
        <dbReference type="ARBA" id="ARBA00023125"/>
    </source>
</evidence>
<evidence type="ECO:0000313" key="10">
    <source>
        <dbReference type="Proteomes" id="UP000596742"/>
    </source>
</evidence>
<evidence type="ECO:0000256" key="1">
    <source>
        <dbReference type="ARBA" id="ARBA00004123"/>
    </source>
</evidence>
<reference evidence="9" key="1">
    <citation type="submission" date="2018-11" db="EMBL/GenBank/DDBJ databases">
        <authorList>
            <person name="Alioto T."/>
            <person name="Alioto T."/>
        </authorList>
    </citation>
    <scope>NUCLEOTIDE SEQUENCE</scope>
</reference>
<dbReference type="Pfam" id="PF05225">
    <property type="entry name" value="HTH_psq"/>
    <property type="match status" value="2"/>
</dbReference>
<feature type="compositionally biased region" description="Low complexity" evidence="7">
    <location>
        <begin position="540"/>
        <end position="566"/>
    </location>
</feature>
<feature type="DNA-binding region" description="H-T-H motif" evidence="6">
    <location>
        <begin position="503"/>
        <end position="523"/>
    </location>
</feature>
<accession>A0A8B6GQI7</accession>
<evidence type="ECO:0000256" key="4">
    <source>
        <dbReference type="ARBA" id="ARBA00023163"/>
    </source>
</evidence>
<proteinExistence type="predicted"/>
<dbReference type="AlphaFoldDB" id="A0A8B6GQI7"/>